<dbReference type="AlphaFoldDB" id="A0A3P9PQI0"/>
<reference evidence="2" key="3">
    <citation type="submission" date="2025-09" db="UniProtKB">
        <authorList>
            <consortium name="Ensembl"/>
        </authorList>
    </citation>
    <scope>IDENTIFICATION</scope>
    <source>
        <strain evidence="2">Guanapo</strain>
    </source>
</reference>
<evidence type="ECO:0000313" key="3">
    <source>
        <dbReference type="Proteomes" id="UP000242638"/>
    </source>
</evidence>
<feature type="region of interest" description="Disordered" evidence="1">
    <location>
        <begin position="86"/>
        <end position="127"/>
    </location>
</feature>
<feature type="compositionally biased region" description="Basic residues" evidence="1">
    <location>
        <begin position="1"/>
        <end position="10"/>
    </location>
</feature>
<organism evidence="2 3">
    <name type="scientific">Poecilia reticulata</name>
    <name type="common">Guppy</name>
    <name type="synonym">Acanthophacelus reticulatus</name>
    <dbReference type="NCBI Taxonomy" id="8081"/>
    <lineage>
        <taxon>Eukaryota</taxon>
        <taxon>Metazoa</taxon>
        <taxon>Chordata</taxon>
        <taxon>Craniata</taxon>
        <taxon>Vertebrata</taxon>
        <taxon>Euteleostomi</taxon>
        <taxon>Actinopterygii</taxon>
        <taxon>Neopterygii</taxon>
        <taxon>Teleostei</taxon>
        <taxon>Neoteleostei</taxon>
        <taxon>Acanthomorphata</taxon>
        <taxon>Ovalentaria</taxon>
        <taxon>Atherinomorphae</taxon>
        <taxon>Cyprinodontiformes</taxon>
        <taxon>Poeciliidae</taxon>
        <taxon>Poeciliinae</taxon>
        <taxon>Poecilia</taxon>
    </lineage>
</organism>
<dbReference type="STRING" id="8081.ENSPREP00000024049"/>
<dbReference type="GeneTree" id="ENSGT00940000154409"/>
<sequence>RRNGHRGMRRKREDEHSMKPVPLMEVKAAPPNFDLAASSFPPLPGSVVPVQGETVTEVRLSDVVRGLRLTSKVTIPLHNIYTLKKDTAAQRNLPPSTEPDSKTTPEHDSSTSSKSVSAEQSSSSTSEQELVGLNSKCATHILSHLFQLSFICLISQEPRKLSYAEVCQRPARDPPLSETPSPPATSPDHPLKELKVNTVKDPQLNSKRSPERVGDKPPRQPSRPFRGAAGHARAKGSGMKIREHQRGLNAGKQFSPQRGPKRSGKEQNIPPLQQNN</sequence>
<dbReference type="Bgee" id="ENSPREG00000016238">
    <property type="expression patterns" value="Expressed in caudal fin and 1 other cell type or tissue"/>
</dbReference>
<protein>
    <submittedName>
        <fullName evidence="2">Uncharacterized protein</fullName>
    </submittedName>
</protein>
<dbReference type="OMA" id="ESVPEMR"/>
<keyword evidence="3" id="KW-1185">Reference proteome</keyword>
<evidence type="ECO:0000256" key="1">
    <source>
        <dbReference type="SAM" id="MobiDB-lite"/>
    </source>
</evidence>
<name>A0A3P9PQI0_POERE</name>
<feature type="compositionally biased region" description="Basic and acidic residues" evidence="1">
    <location>
        <begin position="99"/>
        <end position="109"/>
    </location>
</feature>
<accession>A0A3P9PQI0</accession>
<feature type="region of interest" description="Disordered" evidence="1">
    <location>
        <begin position="1"/>
        <end position="23"/>
    </location>
</feature>
<dbReference type="Proteomes" id="UP000242638">
    <property type="component" value="Unassembled WGS sequence"/>
</dbReference>
<feature type="compositionally biased region" description="Basic and acidic residues" evidence="1">
    <location>
        <begin position="208"/>
        <end position="218"/>
    </location>
</feature>
<proteinExistence type="predicted"/>
<reference evidence="3" key="1">
    <citation type="submission" date="2013-11" db="EMBL/GenBank/DDBJ databases">
        <title>The genomic landscape of the Guanapo guppy.</title>
        <authorList>
            <person name="Kuenstner A."/>
            <person name="Dreyer C."/>
        </authorList>
    </citation>
    <scope>NUCLEOTIDE SEQUENCE</scope>
    <source>
        <strain evidence="3">Guanapo</strain>
    </source>
</reference>
<feature type="region of interest" description="Disordered" evidence="1">
    <location>
        <begin position="170"/>
        <end position="276"/>
    </location>
</feature>
<feature type="compositionally biased region" description="Low complexity" evidence="1">
    <location>
        <begin position="110"/>
        <end position="127"/>
    </location>
</feature>
<reference evidence="2" key="2">
    <citation type="submission" date="2025-08" db="UniProtKB">
        <authorList>
            <consortium name="Ensembl"/>
        </authorList>
    </citation>
    <scope>IDENTIFICATION</scope>
    <source>
        <strain evidence="2">Guanapo</strain>
    </source>
</reference>
<evidence type="ECO:0000313" key="2">
    <source>
        <dbReference type="Ensembl" id="ENSPREP00000024049.1"/>
    </source>
</evidence>
<dbReference type="Ensembl" id="ENSPRET00000024295.1">
    <property type="protein sequence ID" value="ENSPREP00000024049.1"/>
    <property type="gene ID" value="ENSPREG00000016238.1"/>
</dbReference>